<feature type="transmembrane region" description="Helical" evidence="7">
    <location>
        <begin position="981"/>
        <end position="1001"/>
    </location>
</feature>
<keyword evidence="5 7" id="KW-0472">Membrane</keyword>
<comment type="similarity">
    <text evidence="6">Belongs to the ABC-4 integral membrane protein family.</text>
</comment>
<dbReference type="Pfam" id="PF02687">
    <property type="entry name" value="FtsX"/>
    <property type="match status" value="2"/>
</dbReference>
<dbReference type="InterPro" id="IPR003838">
    <property type="entry name" value="ABC3_permease_C"/>
</dbReference>
<evidence type="ECO:0000313" key="10">
    <source>
        <dbReference type="Proteomes" id="UP000317043"/>
    </source>
</evidence>
<evidence type="ECO:0000259" key="8">
    <source>
        <dbReference type="Pfam" id="PF02687"/>
    </source>
</evidence>
<evidence type="ECO:0000256" key="2">
    <source>
        <dbReference type="ARBA" id="ARBA00022475"/>
    </source>
</evidence>
<feature type="transmembrane region" description="Helical" evidence="7">
    <location>
        <begin position="329"/>
        <end position="359"/>
    </location>
</feature>
<reference evidence="9 10" key="1">
    <citation type="submission" date="2019-06" db="EMBL/GenBank/DDBJ databases">
        <title>Sequencing the genomes of 1000 actinobacteria strains.</title>
        <authorList>
            <person name="Klenk H.-P."/>
        </authorList>
    </citation>
    <scope>NUCLEOTIDE SEQUENCE [LARGE SCALE GENOMIC DNA]</scope>
    <source>
        <strain evidence="9 10">DSM 45928</strain>
    </source>
</reference>
<evidence type="ECO:0000256" key="5">
    <source>
        <dbReference type="ARBA" id="ARBA00023136"/>
    </source>
</evidence>
<dbReference type="EMBL" id="VFOW01000001">
    <property type="protein sequence ID" value="TQL78580.1"/>
    <property type="molecule type" value="Genomic_DNA"/>
</dbReference>
<dbReference type="Proteomes" id="UP000317043">
    <property type="component" value="Unassembled WGS sequence"/>
</dbReference>
<dbReference type="PANTHER" id="PTHR30572">
    <property type="entry name" value="MEMBRANE COMPONENT OF TRANSPORTER-RELATED"/>
    <property type="match status" value="1"/>
</dbReference>
<organism evidence="9 10">
    <name type="scientific">Stackebrandtia endophytica</name>
    <dbReference type="NCBI Taxonomy" id="1496996"/>
    <lineage>
        <taxon>Bacteria</taxon>
        <taxon>Bacillati</taxon>
        <taxon>Actinomycetota</taxon>
        <taxon>Actinomycetes</taxon>
        <taxon>Glycomycetales</taxon>
        <taxon>Glycomycetaceae</taxon>
        <taxon>Stackebrandtia</taxon>
    </lineage>
</organism>
<evidence type="ECO:0000256" key="6">
    <source>
        <dbReference type="ARBA" id="ARBA00038076"/>
    </source>
</evidence>
<dbReference type="PANTHER" id="PTHR30572:SF4">
    <property type="entry name" value="ABC TRANSPORTER PERMEASE YTRF"/>
    <property type="match status" value="1"/>
</dbReference>
<dbReference type="AlphaFoldDB" id="A0A543B1B6"/>
<name>A0A543B1B6_9ACTN</name>
<dbReference type="InParanoid" id="A0A543B1B6"/>
<keyword evidence="4 7" id="KW-1133">Transmembrane helix</keyword>
<comment type="caution">
    <text evidence="9">The sequence shown here is derived from an EMBL/GenBank/DDBJ whole genome shotgun (WGS) entry which is preliminary data.</text>
</comment>
<protein>
    <submittedName>
        <fullName evidence="9">FtsX-like permease family protein</fullName>
    </submittedName>
</protein>
<dbReference type="GO" id="GO:0022857">
    <property type="term" value="F:transmembrane transporter activity"/>
    <property type="evidence" value="ECO:0007669"/>
    <property type="project" value="TreeGrafter"/>
</dbReference>
<evidence type="ECO:0000256" key="1">
    <source>
        <dbReference type="ARBA" id="ARBA00004651"/>
    </source>
</evidence>
<accession>A0A543B1B6</accession>
<proteinExistence type="inferred from homology"/>
<feature type="transmembrane region" description="Helical" evidence="7">
    <location>
        <begin position="938"/>
        <end position="961"/>
    </location>
</feature>
<feature type="transmembrane region" description="Helical" evidence="7">
    <location>
        <begin position="447"/>
        <end position="470"/>
    </location>
</feature>
<feature type="transmembrane region" description="Helical" evidence="7">
    <location>
        <begin position="881"/>
        <end position="901"/>
    </location>
</feature>
<feature type="transmembrane region" description="Helical" evidence="7">
    <location>
        <begin position="502"/>
        <end position="520"/>
    </location>
</feature>
<sequence length="1018" mass="108635">MFGVIARGIRYRPGRSVVVLLLAMAATAAAVLTPAYGYAAEQSLLTDELNSQNERATQLQLFAVRNSDVDYTEVPAQIGEAVDTLPAMQVYTDPVEFIRVTTHTTGGYYDARALLAYRQDVCDHLVMVDGDCQAGPGEVLLSKRSAEAERFEVGDSIGIKSVQGINVAHTEHEIVGIYEPADAGDQEYWGRSGYFSHGPDPDGVEFLDAMFVTQPQAADEFAEGMRMGVDYQLNLTALRDSDIDAILAALGRLEIPDGAVEGLTLTVDNNLTGIVEAIRDGQAQIRASVPIIAVPLLLLCWFVLYLVMARLTEERAPEIGLAKLRGLRYGSVTGFALGEALLLIVAAVPLGLLLGLGIVQVTAALVLAEGTSVTLRADVFGYAGLALIGSLLAVLAATRRTLRRPVLDLLQRVPGQTRWRAGLLEGGAVALAVAATAQVLLGDDNMVAMLAPALLAVVAGLATARILALIARVRLRRARRVGSVRRMLAMVQLARRTEHRRIVVLLTIAVTLLTFGVAAWDMSEHNRRLAASDALGADVIYQVDAANPGQLMDVVSELDPAADGLMGVMRTVERYGSQNFLVVAAQTDRMAEVMRWRDQQGPALDDLARQLHPPMGDPVLVEKSLRITATVEYAVADRPLQLSARIVEPGRAPRNMLLGPLEEGRSRYSADLIGCFTGCRLIGLGVARYPGDFSDISFALTVESVRDVDGEVPVLGDGQWHPTGTTPDNVTFDIDATESGLSLAATAADVPELIAEFQVAPAPLPAVLAGPAPYDDPAATRFRFPAAHGKPQHFEVVDTASVVPRGGTRALLVDLEYTERIAETFIDLSIKSDISYEVWATQAASVDLAERLESAGLTVLSTDSRLDQLDRMSRQPPALALRLYLLAGAAALVLAVGAVALTSAAGSRSRRDDDAALRLSGVPDSVLRRSMISEYGHWVGLPLVTGAVTGLIAAWLVLPSIPLITSGAGAGPVEYRLGSTWVPGALAAAVAALLVTVAMVWRSRRRGATPDRLRGGRS</sequence>
<evidence type="ECO:0000256" key="4">
    <source>
        <dbReference type="ARBA" id="ARBA00022989"/>
    </source>
</evidence>
<feature type="transmembrane region" description="Helical" evidence="7">
    <location>
        <begin position="379"/>
        <end position="398"/>
    </location>
</feature>
<evidence type="ECO:0000256" key="3">
    <source>
        <dbReference type="ARBA" id="ARBA00022692"/>
    </source>
</evidence>
<feature type="transmembrane region" description="Helical" evidence="7">
    <location>
        <begin position="419"/>
        <end position="441"/>
    </location>
</feature>
<dbReference type="OrthoDB" id="3374249at2"/>
<dbReference type="InterPro" id="IPR050250">
    <property type="entry name" value="Macrolide_Exporter_MacB"/>
</dbReference>
<feature type="domain" description="ABC3 transporter permease C-terminal" evidence="8">
    <location>
        <begin position="887"/>
        <end position="1005"/>
    </location>
</feature>
<evidence type="ECO:0000313" key="9">
    <source>
        <dbReference type="EMBL" id="TQL78580.1"/>
    </source>
</evidence>
<feature type="transmembrane region" description="Helical" evidence="7">
    <location>
        <begin position="287"/>
        <end position="308"/>
    </location>
</feature>
<keyword evidence="10" id="KW-1185">Reference proteome</keyword>
<keyword evidence="2" id="KW-1003">Cell membrane</keyword>
<dbReference type="GO" id="GO:0005886">
    <property type="term" value="C:plasma membrane"/>
    <property type="evidence" value="ECO:0007669"/>
    <property type="project" value="UniProtKB-SubCell"/>
</dbReference>
<gene>
    <name evidence="9" type="ORF">FB566_4170</name>
</gene>
<keyword evidence="3 7" id="KW-0812">Transmembrane</keyword>
<comment type="subcellular location">
    <subcellularLocation>
        <location evidence="1">Cell membrane</location>
        <topology evidence="1">Multi-pass membrane protein</topology>
    </subcellularLocation>
</comment>
<feature type="domain" description="ABC3 transporter permease C-terminal" evidence="8">
    <location>
        <begin position="291"/>
        <end position="397"/>
    </location>
</feature>
<evidence type="ECO:0000256" key="7">
    <source>
        <dbReference type="SAM" id="Phobius"/>
    </source>
</evidence>